<keyword evidence="2" id="KW-0449">Lipoprotein</keyword>
<sequence length="123" mass="13255">MAKSTGSLIFLFLFPLLLSCNSGGHLKFANGLVVENNSWCIAKPSASNDALNSNIEYACNVLGDCKMIQPGGSCYDPNNLFSHASAVMNQYYALNGRNTWNCYFSGSALIALSDPSYGSCLYD</sequence>
<comment type="subcellular location">
    <subcellularLocation>
        <location evidence="1">Cell membrane</location>
        <topology evidence="1">Lipid-anchor</topology>
        <topology evidence="1">GPI-anchor</topology>
    </subcellularLocation>
</comment>
<comment type="caution">
    <text evidence="6">The sequence shown here is derived from an EMBL/GenBank/DDBJ whole genome shotgun (WGS) entry which is preliminary data.</text>
</comment>
<dbReference type="EMBL" id="QJKJ01017460">
    <property type="protein sequence ID" value="RDX58467.1"/>
    <property type="molecule type" value="Genomic_DNA"/>
</dbReference>
<dbReference type="InterPro" id="IPR044788">
    <property type="entry name" value="X8_dom_prot"/>
</dbReference>
<dbReference type="STRING" id="157652.A0A371E0Z1"/>
<accession>A0A371E0Z1</accession>
<dbReference type="Proteomes" id="UP000257109">
    <property type="component" value="Unassembled WGS sequence"/>
</dbReference>
<protein>
    <submittedName>
        <fullName evidence="6">Glucan endo-1,3-beta-D-glucosidase</fullName>
    </submittedName>
</protein>
<evidence type="ECO:0000313" key="7">
    <source>
        <dbReference type="Proteomes" id="UP000257109"/>
    </source>
</evidence>
<reference evidence="6" key="1">
    <citation type="submission" date="2018-05" db="EMBL/GenBank/DDBJ databases">
        <title>Draft genome of Mucuna pruriens seed.</title>
        <authorList>
            <person name="Nnadi N.E."/>
            <person name="Vos R."/>
            <person name="Hasami M.H."/>
            <person name="Devisetty U.K."/>
            <person name="Aguiy J.C."/>
        </authorList>
    </citation>
    <scope>NUCLEOTIDE SEQUENCE [LARGE SCALE GENOMIC DNA]</scope>
    <source>
        <strain evidence="6">JCA_2017</strain>
    </source>
</reference>
<name>A0A371E0Z1_MUCPR</name>
<dbReference type="GO" id="GO:0009506">
    <property type="term" value="C:plasmodesma"/>
    <property type="evidence" value="ECO:0007669"/>
    <property type="project" value="UniProtKB-ARBA"/>
</dbReference>
<dbReference type="Pfam" id="PF07983">
    <property type="entry name" value="X8"/>
    <property type="match status" value="1"/>
</dbReference>
<feature type="domain" description="X8" evidence="5">
    <location>
        <begin position="38"/>
        <end position="122"/>
    </location>
</feature>
<gene>
    <name evidence="6" type="primary">OLE9</name>
    <name evidence="6" type="ORF">CR513_62216</name>
</gene>
<feature type="signal peptide" evidence="4">
    <location>
        <begin position="1"/>
        <end position="19"/>
    </location>
</feature>
<evidence type="ECO:0000259" key="5">
    <source>
        <dbReference type="SMART" id="SM00768"/>
    </source>
</evidence>
<dbReference type="PANTHER" id="PTHR31044">
    <property type="entry name" value="BETA-1,3 GLUCANASE"/>
    <property type="match status" value="1"/>
</dbReference>
<dbReference type="AlphaFoldDB" id="A0A371E0Z1"/>
<evidence type="ECO:0000313" key="6">
    <source>
        <dbReference type="EMBL" id="RDX58467.1"/>
    </source>
</evidence>
<feature type="chain" id="PRO_5016588102" evidence="4">
    <location>
        <begin position="20"/>
        <end position="123"/>
    </location>
</feature>
<dbReference type="InterPro" id="IPR012946">
    <property type="entry name" value="X8"/>
</dbReference>
<keyword evidence="2" id="KW-0336">GPI-anchor</keyword>
<dbReference type="SMART" id="SM00768">
    <property type="entry name" value="X8"/>
    <property type="match status" value="1"/>
</dbReference>
<keyword evidence="3 4" id="KW-0732">Signal</keyword>
<organism evidence="6 7">
    <name type="scientific">Mucuna pruriens</name>
    <name type="common">Velvet bean</name>
    <name type="synonym">Dolichos pruriens</name>
    <dbReference type="NCBI Taxonomy" id="157652"/>
    <lineage>
        <taxon>Eukaryota</taxon>
        <taxon>Viridiplantae</taxon>
        <taxon>Streptophyta</taxon>
        <taxon>Embryophyta</taxon>
        <taxon>Tracheophyta</taxon>
        <taxon>Spermatophyta</taxon>
        <taxon>Magnoliopsida</taxon>
        <taxon>eudicotyledons</taxon>
        <taxon>Gunneridae</taxon>
        <taxon>Pentapetalae</taxon>
        <taxon>rosids</taxon>
        <taxon>fabids</taxon>
        <taxon>Fabales</taxon>
        <taxon>Fabaceae</taxon>
        <taxon>Papilionoideae</taxon>
        <taxon>50 kb inversion clade</taxon>
        <taxon>NPAAA clade</taxon>
        <taxon>indigoferoid/millettioid clade</taxon>
        <taxon>Phaseoleae</taxon>
        <taxon>Mucuna</taxon>
    </lineage>
</organism>
<dbReference type="GO" id="GO:0098552">
    <property type="term" value="C:side of membrane"/>
    <property type="evidence" value="ECO:0007669"/>
    <property type="project" value="UniProtKB-KW"/>
</dbReference>
<dbReference type="Gene3D" id="1.20.58.1040">
    <property type="match status" value="1"/>
</dbReference>
<evidence type="ECO:0000256" key="2">
    <source>
        <dbReference type="ARBA" id="ARBA00022622"/>
    </source>
</evidence>
<evidence type="ECO:0000256" key="1">
    <source>
        <dbReference type="ARBA" id="ARBA00004609"/>
    </source>
</evidence>
<proteinExistence type="predicted"/>
<feature type="non-terminal residue" evidence="6">
    <location>
        <position position="1"/>
    </location>
</feature>
<keyword evidence="2" id="KW-0325">Glycoprotein</keyword>
<evidence type="ECO:0000256" key="3">
    <source>
        <dbReference type="ARBA" id="ARBA00022729"/>
    </source>
</evidence>
<dbReference type="GO" id="GO:0005886">
    <property type="term" value="C:plasma membrane"/>
    <property type="evidence" value="ECO:0007669"/>
    <property type="project" value="UniProtKB-SubCell"/>
</dbReference>
<evidence type="ECO:0000256" key="4">
    <source>
        <dbReference type="SAM" id="SignalP"/>
    </source>
</evidence>
<dbReference type="PROSITE" id="PS51257">
    <property type="entry name" value="PROKAR_LIPOPROTEIN"/>
    <property type="match status" value="1"/>
</dbReference>
<dbReference type="OrthoDB" id="1928574at2759"/>
<dbReference type="PANTHER" id="PTHR31044:SF71">
    <property type="entry name" value="MAJOR POLLEN ALLERGEN OLE E 10-LIKE"/>
    <property type="match status" value="1"/>
</dbReference>
<keyword evidence="2" id="KW-0472">Membrane</keyword>
<keyword evidence="7" id="KW-1185">Reference proteome</keyword>